<evidence type="ECO:0000256" key="2">
    <source>
        <dbReference type="ARBA" id="ARBA00022692"/>
    </source>
</evidence>
<feature type="transmembrane region" description="Helical" evidence="5">
    <location>
        <begin position="270"/>
        <end position="291"/>
    </location>
</feature>
<feature type="transmembrane region" description="Helical" evidence="5">
    <location>
        <begin position="172"/>
        <end position="190"/>
    </location>
</feature>
<dbReference type="GO" id="GO:0016020">
    <property type="term" value="C:membrane"/>
    <property type="evidence" value="ECO:0007669"/>
    <property type="project" value="UniProtKB-SubCell"/>
</dbReference>
<evidence type="ECO:0000256" key="1">
    <source>
        <dbReference type="ARBA" id="ARBA00004141"/>
    </source>
</evidence>
<dbReference type="EMBL" id="CACRTD010000090">
    <property type="protein sequence ID" value="VYT55007.1"/>
    <property type="molecule type" value="Genomic_DNA"/>
</dbReference>
<feature type="transmembrane region" description="Helical" evidence="5">
    <location>
        <begin position="230"/>
        <end position="250"/>
    </location>
</feature>
<comment type="subcellular location">
    <subcellularLocation>
        <location evidence="1">Membrane</location>
        <topology evidence="1">Multi-pass membrane protein</topology>
    </subcellularLocation>
</comment>
<sequence>MFVFLLIQPLFTGWSGIKGVNWAIQDFLSTYFLFILGFVSLPSNVNIWKNIKKYIYIIILVVVLVGYMSYFMAENFVTLAHSSSGEILWSSDRALSERGFRSTGTQFSPNIFGLINVTLILLLFHFEKNNYVKLIGAGLLLMNIFFCGTRAPFVVLLLSLIVYGFLINKKQMLKSLCLGLPLLVVFIYFLRDIPIVQSYVEGVLDILLTGGENTGGSSVELRNYQMATALMYFAEAPWVGHGIYYTMNLINENGLFYNRYNSLLAGAEGYPFYLLIDYGVIYITLVIFFMARATLYFYRNLNIHRSIAIALLFAEILFVMTSQPAHSWEVLFPWLGLFMRYVYNSNLEKKTYGYCISLR</sequence>
<keyword evidence="3 5" id="KW-1133">Transmembrane helix</keyword>
<dbReference type="AlphaFoldDB" id="A0A6N2XMF0"/>
<keyword evidence="4 5" id="KW-0472">Membrane</keyword>
<keyword evidence="2 5" id="KW-0812">Transmembrane</keyword>
<proteinExistence type="predicted"/>
<feature type="domain" description="O-antigen ligase-related" evidence="6">
    <location>
        <begin position="137"/>
        <end position="280"/>
    </location>
</feature>
<dbReference type="InterPro" id="IPR007016">
    <property type="entry name" value="O-antigen_ligase-rel_domated"/>
</dbReference>
<name>A0A6N2XMF0_BACOV</name>
<feature type="transmembrane region" description="Helical" evidence="5">
    <location>
        <begin position="303"/>
        <end position="320"/>
    </location>
</feature>
<feature type="transmembrane region" description="Helical" evidence="5">
    <location>
        <begin position="107"/>
        <end position="126"/>
    </location>
</feature>
<dbReference type="PANTHER" id="PTHR37422">
    <property type="entry name" value="TEICHURONIC ACID BIOSYNTHESIS PROTEIN TUAE"/>
    <property type="match status" value="1"/>
</dbReference>
<feature type="transmembrane region" description="Helical" evidence="5">
    <location>
        <begin position="138"/>
        <end position="166"/>
    </location>
</feature>
<dbReference type="InterPro" id="IPR051533">
    <property type="entry name" value="WaaL-like"/>
</dbReference>
<evidence type="ECO:0000256" key="5">
    <source>
        <dbReference type="SAM" id="Phobius"/>
    </source>
</evidence>
<gene>
    <name evidence="7" type="ORF">BOLFYP28_04763</name>
</gene>
<feature type="transmembrane region" description="Helical" evidence="5">
    <location>
        <begin position="326"/>
        <end position="343"/>
    </location>
</feature>
<dbReference type="PANTHER" id="PTHR37422:SF13">
    <property type="entry name" value="LIPOPOLYSACCHARIDE BIOSYNTHESIS PROTEIN PA4999-RELATED"/>
    <property type="match status" value="1"/>
</dbReference>
<evidence type="ECO:0000313" key="7">
    <source>
        <dbReference type="EMBL" id="VYT55007.1"/>
    </source>
</evidence>
<evidence type="ECO:0000256" key="4">
    <source>
        <dbReference type="ARBA" id="ARBA00023136"/>
    </source>
</evidence>
<evidence type="ECO:0000259" key="6">
    <source>
        <dbReference type="Pfam" id="PF04932"/>
    </source>
</evidence>
<organism evidence="7">
    <name type="scientific">Bacteroides ovatus</name>
    <dbReference type="NCBI Taxonomy" id="28116"/>
    <lineage>
        <taxon>Bacteria</taxon>
        <taxon>Pseudomonadati</taxon>
        <taxon>Bacteroidota</taxon>
        <taxon>Bacteroidia</taxon>
        <taxon>Bacteroidales</taxon>
        <taxon>Bacteroidaceae</taxon>
        <taxon>Bacteroides</taxon>
    </lineage>
</organism>
<protein>
    <recommendedName>
        <fullName evidence="6">O-antigen ligase-related domain-containing protein</fullName>
    </recommendedName>
</protein>
<accession>A0A6N2XMF0</accession>
<dbReference type="Pfam" id="PF04932">
    <property type="entry name" value="Wzy_C"/>
    <property type="match status" value="1"/>
</dbReference>
<reference evidence="7" key="1">
    <citation type="submission" date="2019-11" db="EMBL/GenBank/DDBJ databases">
        <authorList>
            <person name="Feng L."/>
        </authorList>
    </citation>
    <scope>NUCLEOTIDE SEQUENCE</scope>
    <source>
        <strain evidence="7">BovatusLFYP28</strain>
    </source>
</reference>
<evidence type="ECO:0000256" key="3">
    <source>
        <dbReference type="ARBA" id="ARBA00022989"/>
    </source>
</evidence>
<feature type="transmembrane region" description="Helical" evidence="5">
    <location>
        <begin position="54"/>
        <end position="73"/>
    </location>
</feature>
<feature type="transmembrane region" description="Helical" evidence="5">
    <location>
        <begin position="29"/>
        <end position="47"/>
    </location>
</feature>